<dbReference type="Pfam" id="PF00069">
    <property type="entry name" value="Pkinase"/>
    <property type="match status" value="1"/>
</dbReference>
<dbReference type="GO" id="GO:0017148">
    <property type="term" value="P:negative regulation of translation"/>
    <property type="evidence" value="ECO:0007669"/>
    <property type="project" value="UniProtKB-KW"/>
</dbReference>
<evidence type="ECO:0000256" key="8">
    <source>
        <dbReference type="ARBA" id="ARBA00022840"/>
    </source>
</evidence>
<gene>
    <name evidence="18" type="ORF">H4R20_005254</name>
</gene>
<keyword evidence="7" id="KW-0418">Kinase</keyword>
<evidence type="ECO:0000256" key="11">
    <source>
        <dbReference type="ARBA" id="ARBA00023193"/>
    </source>
</evidence>
<feature type="compositionally biased region" description="Low complexity" evidence="16">
    <location>
        <begin position="358"/>
        <end position="368"/>
    </location>
</feature>
<feature type="compositionally biased region" description="Acidic residues" evidence="16">
    <location>
        <begin position="49"/>
        <end position="69"/>
    </location>
</feature>
<keyword evidence="9" id="KW-0832">Ubl conjugation</keyword>
<evidence type="ECO:0000256" key="9">
    <source>
        <dbReference type="ARBA" id="ARBA00022843"/>
    </source>
</evidence>
<dbReference type="Proteomes" id="UP001140094">
    <property type="component" value="Unassembled WGS sequence"/>
</dbReference>
<keyword evidence="4" id="KW-0808">Transferase</keyword>
<evidence type="ECO:0000256" key="16">
    <source>
        <dbReference type="SAM" id="MobiDB-lite"/>
    </source>
</evidence>
<evidence type="ECO:0000256" key="15">
    <source>
        <dbReference type="PROSITE-ProRule" id="PRU10141"/>
    </source>
</evidence>
<feature type="compositionally biased region" description="Polar residues" evidence="16">
    <location>
        <begin position="304"/>
        <end position="321"/>
    </location>
</feature>
<dbReference type="InterPro" id="IPR050339">
    <property type="entry name" value="CC_SR_Kinase"/>
</dbReference>
<evidence type="ECO:0000256" key="12">
    <source>
        <dbReference type="ARBA" id="ARBA00040433"/>
    </source>
</evidence>
<keyword evidence="10" id="KW-1015">Disulfide bond</keyword>
<dbReference type="GO" id="GO:0005524">
    <property type="term" value="F:ATP binding"/>
    <property type="evidence" value="ECO:0007669"/>
    <property type="project" value="UniProtKB-UniRule"/>
</dbReference>
<evidence type="ECO:0000256" key="3">
    <source>
        <dbReference type="ARBA" id="ARBA00022553"/>
    </source>
</evidence>
<dbReference type="InterPro" id="IPR011009">
    <property type="entry name" value="Kinase-like_dom_sf"/>
</dbReference>
<feature type="compositionally biased region" description="Basic residues" evidence="16">
    <location>
        <begin position="22"/>
        <end position="32"/>
    </location>
</feature>
<dbReference type="InterPro" id="IPR017441">
    <property type="entry name" value="Protein_kinase_ATP_BS"/>
</dbReference>
<keyword evidence="3" id="KW-0597">Phosphoprotein</keyword>
<reference evidence="18" key="1">
    <citation type="submission" date="2022-07" db="EMBL/GenBank/DDBJ databases">
        <title>Phylogenomic reconstructions and comparative analyses of Kickxellomycotina fungi.</title>
        <authorList>
            <person name="Reynolds N.K."/>
            <person name="Stajich J.E."/>
            <person name="Barry K."/>
            <person name="Grigoriev I.V."/>
            <person name="Crous P."/>
            <person name="Smith M.E."/>
        </authorList>
    </citation>
    <scope>NUCLEOTIDE SEQUENCE</scope>
    <source>
        <strain evidence="18">NRRL 1565</strain>
    </source>
</reference>
<dbReference type="SUPFAM" id="SSF56112">
    <property type="entry name" value="Protein kinase-like (PK-like)"/>
    <property type="match status" value="1"/>
</dbReference>
<feature type="compositionally biased region" description="Polar residues" evidence="16">
    <location>
        <begin position="97"/>
        <end position="115"/>
    </location>
</feature>
<sequence length="642" mass="69942">MPNSDAYYASHNAHPSRSTTTSRKHHAQRHWRPASSANSSGSDVALTADEGDDSDSDSNNEMGEEDGEHEMDTNTTGKHRFWATRSPYLLASPIGSEHSSTQRLDNIPALSSASNTEDRDNGESRLIVRRSRAGQQIQEMMGLNAAVAPYAARQLQTGMPGMMGREHQSRILFVSLLENYCRTYDDDPLRNRRLFFAICRTLYSMGIIGKEYVDEMSSLRATYSDAFRQLVDRAQESLDMYEQHDIETGIRSLMSSIGDDSDSAEFESSYTGDWSASRDRDIYASEQLVSDPDSNCSGFGRKSSGASDSSAFYATESSNGDCKTASELGARRSSTGGPTNGAAVPDVSQSQGNRDGTRSAGTATARSAFGEVPRLRRMSRSGPVASTFETMMMDARRSRYHDDFVQLRCLGKGGFGKVYEVRNKLDGRPYAVKHIRIKGEITAEKTLREIKMLANLDHPNIVRYYSSWIEVNHVRKRAPTRRHGACSTSPPPARALCGAAGSTAYGERRSTTPSDHLTAADMMGVAAGNIAGGMARGRYIADSSSSLASFTSSHYSTEEMQFEDAIANPFDSATGMSIGAVSPVASINGGILLGDDSFDNGEAYVMAEVSIGHTNESYDQRLEAEKNIIFELSTGANAKPQT</sequence>
<keyword evidence="5" id="KW-0677">Repeat</keyword>
<dbReference type="Pfam" id="PF22949">
    <property type="entry name" value="HRI2_3H"/>
    <property type="match status" value="1"/>
</dbReference>
<feature type="region of interest" description="Disordered" evidence="16">
    <location>
        <begin position="93"/>
        <end position="124"/>
    </location>
</feature>
<keyword evidence="2" id="KW-0723">Serine/threonine-protein kinase</keyword>
<evidence type="ECO:0000256" key="5">
    <source>
        <dbReference type="ARBA" id="ARBA00022737"/>
    </source>
</evidence>
<keyword evidence="8 15" id="KW-0067">ATP-binding</keyword>
<evidence type="ECO:0000259" key="17">
    <source>
        <dbReference type="PROSITE" id="PS50011"/>
    </source>
</evidence>
<dbReference type="InterPro" id="IPR000719">
    <property type="entry name" value="Prot_kinase_dom"/>
</dbReference>
<accession>A0A9W8LPR7</accession>
<feature type="non-terminal residue" evidence="18">
    <location>
        <position position="642"/>
    </location>
</feature>
<name>A0A9W8LPR7_9FUNG</name>
<evidence type="ECO:0000256" key="6">
    <source>
        <dbReference type="ARBA" id="ARBA00022741"/>
    </source>
</evidence>
<dbReference type="EMBL" id="JANBUO010001681">
    <property type="protein sequence ID" value="KAJ2797238.1"/>
    <property type="molecule type" value="Genomic_DNA"/>
</dbReference>
<dbReference type="GO" id="GO:0005737">
    <property type="term" value="C:cytoplasm"/>
    <property type="evidence" value="ECO:0007669"/>
    <property type="project" value="TreeGrafter"/>
</dbReference>
<evidence type="ECO:0000256" key="14">
    <source>
        <dbReference type="ARBA" id="ARBA00046654"/>
    </source>
</evidence>
<dbReference type="GO" id="GO:0005634">
    <property type="term" value="C:nucleus"/>
    <property type="evidence" value="ECO:0007669"/>
    <property type="project" value="TreeGrafter"/>
</dbReference>
<keyword evidence="6 15" id="KW-0547">Nucleotide-binding</keyword>
<dbReference type="EC" id="2.7.11.1" evidence="1"/>
<protein>
    <recommendedName>
        <fullName evidence="12">Eukaryotic translation initiation factor 2-alpha kinase 1</fullName>
        <ecNumber evidence="1">2.7.11.1</ecNumber>
    </recommendedName>
    <alternativeName>
        <fullName evidence="13">Hemin-sensitive initiation factor 2-alpha kinase</fullName>
    </alternativeName>
</protein>
<evidence type="ECO:0000256" key="10">
    <source>
        <dbReference type="ARBA" id="ARBA00023157"/>
    </source>
</evidence>
<dbReference type="OrthoDB" id="1405469at2759"/>
<dbReference type="InterPro" id="IPR054521">
    <property type="entry name" value="HRI2_3H"/>
</dbReference>
<keyword evidence="11" id="KW-0652">Protein synthesis inhibitor</keyword>
<evidence type="ECO:0000256" key="2">
    <source>
        <dbReference type="ARBA" id="ARBA00022527"/>
    </source>
</evidence>
<dbReference type="AlphaFoldDB" id="A0A9W8LPR7"/>
<dbReference type="GO" id="GO:0004694">
    <property type="term" value="F:eukaryotic translation initiation factor 2alpha kinase activity"/>
    <property type="evidence" value="ECO:0007669"/>
    <property type="project" value="TreeGrafter"/>
</dbReference>
<organism evidence="18 19">
    <name type="scientific">Coemansia guatemalensis</name>
    <dbReference type="NCBI Taxonomy" id="2761395"/>
    <lineage>
        <taxon>Eukaryota</taxon>
        <taxon>Fungi</taxon>
        <taxon>Fungi incertae sedis</taxon>
        <taxon>Zoopagomycota</taxon>
        <taxon>Kickxellomycotina</taxon>
        <taxon>Kickxellomycetes</taxon>
        <taxon>Kickxellales</taxon>
        <taxon>Kickxellaceae</taxon>
        <taxon>Coemansia</taxon>
    </lineage>
</organism>
<comment type="caution">
    <text evidence="18">The sequence shown here is derived from an EMBL/GenBank/DDBJ whole genome shotgun (WGS) entry which is preliminary data.</text>
</comment>
<evidence type="ECO:0000313" key="18">
    <source>
        <dbReference type="EMBL" id="KAJ2797238.1"/>
    </source>
</evidence>
<dbReference type="SMART" id="SM00220">
    <property type="entry name" value="S_TKc"/>
    <property type="match status" value="1"/>
</dbReference>
<evidence type="ECO:0000256" key="7">
    <source>
        <dbReference type="ARBA" id="ARBA00022777"/>
    </source>
</evidence>
<comment type="subunit">
    <text evidence="14">Synthesized in an inactive form that binds to the N-terminal domain of CDC37. Has to be associated with a multiprotein complex containing Hsp90, CDC37 and PPP5C for maturation and activation by autophosphorylation. The phosphatase PPP5C modulates this activation. Homodimer; homodimerizes in presence of heme, forming a disulfide-linked inactive homodimer. Interacts with DELE1; binds both to full-length DELE1 and processed form of DELE1 (S-DELE1) in response to stress, leading to activate its protein kinase activity and trigger the integrated stress response (ISR).</text>
</comment>
<keyword evidence="19" id="KW-1185">Reference proteome</keyword>
<feature type="region of interest" description="Disordered" evidence="16">
    <location>
        <begin position="293"/>
        <end position="382"/>
    </location>
</feature>
<dbReference type="PANTHER" id="PTHR11042:SF160">
    <property type="entry name" value="EUKARYOTIC TRANSLATION INITIATION FACTOR 2-ALPHA KINASE 1"/>
    <property type="match status" value="1"/>
</dbReference>
<dbReference type="Gene3D" id="3.30.200.20">
    <property type="entry name" value="Phosphorylase Kinase, domain 1"/>
    <property type="match status" value="1"/>
</dbReference>
<evidence type="ECO:0000256" key="1">
    <source>
        <dbReference type="ARBA" id="ARBA00012513"/>
    </source>
</evidence>
<feature type="region of interest" description="Disordered" evidence="16">
    <location>
        <begin position="1"/>
        <end position="78"/>
    </location>
</feature>
<feature type="binding site" evidence="15">
    <location>
        <position position="433"/>
    </location>
    <ligand>
        <name>ATP</name>
        <dbReference type="ChEBI" id="CHEBI:30616"/>
    </ligand>
</feature>
<dbReference type="PANTHER" id="PTHR11042">
    <property type="entry name" value="EUKARYOTIC TRANSLATION INITIATION FACTOR 2-ALPHA KINASE EIF2-ALPHA KINASE -RELATED"/>
    <property type="match status" value="1"/>
</dbReference>
<proteinExistence type="predicted"/>
<feature type="domain" description="Protein kinase" evidence="17">
    <location>
        <begin position="404"/>
        <end position="642"/>
    </location>
</feature>
<evidence type="ECO:0000256" key="4">
    <source>
        <dbReference type="ARBA" id="ARBA00022679"/>
    </source>
</evidence>
<evidence type="ECO:0000256" key="13">
    <source>
        <dbReference type="ARBA" id="ARBA00042456"/>
    </source>
</evidence>
<evidence type="ECO:0000313" key="19">
    <source>
        <dbReference type="Proteomes" id="UP001140094"/>
    </source>
</evidence>
<dbReference type="PROSITE" id="PS50011">
    <property type="entry name" value="PROTEIN_KINASE_DOM"/>
    <property type="match status" value="1"/>
</dbReference>
<dbReference type="PROSITE" id="PS00107">
    <property type="entry name" value="PROTEIN_KINASE_ATP"/>
    <property type="match status" value="1"/>
</dbReference>